<evidence type="ECO:0000313" key="2">
    <source>
        <dbReference type="Proteomes" id="UP000054995"/>
    </source>
</evidence>
<reference evidence="1 2" key="1">
    <citation type="submission" date="2015-01" db="EMBL/GenBank/DDBJ databases">
        <title>Evolution of Trichinella species and genotypes.</title>
        <authorList>
            <person name="Korhonen P.K."/>
            <person name="Edoardo P."/>
            <person name="Giuseppe L.R."/>
            <person name="Gasser R.B."/>
        </authorList>
    </citation>
    <scope>NUCLEOTIDE SEQUENCE [LARGE SCALE GENOMIC DNA]</scope>
    <source>
        <strain evidence="1">ISS470</strain>
    </source>
</reference>
<dbReference type="Proteomes" id="UP000054995">
    <property type="component" value="Unassembled WGS sequence"/>
</dbReference>
<keyword evidence="2" id="KW-1185">Reference proteome</keyword>
<comment type="caution">
    <text evidence="1">The sequence shown here is derived from an EMBL/GenBank/DDBJ whole genome shotgun (WGS) entry which is preliminary data.</text>
</comment>
<name>A0A0V1G5F9_TRIPS</name>
<dbReference type="AlphaFoldDB" id="A0A0V1G5F9"/>
<organism evidence="1 2">
    <name type="scientific">Trichinella pseudospiralis</name>
    <name type="common">Parasitic roundworm</name>
    <dbReference type="NCBI Taxonomy" id="6337"/>
    <lineage>
        <taxon>Eukaryota</taxon>
        <taxon>Metazoa</taxon>
        <taxon>Ecdysozoa</taxon>
        <taxon>Nematoda</taxon>
        <taxon>Enoplea</taxon>
        <taxon>Dorylaimia</taxon>
        <taxon>Trichinellida</taxon>
        <taxon>Trichinellidae</taxon>
        <taxon>Trichinella</taxon>
    </lineage>
</organism>
<dbReference type="EMBL" id="JYDT01000002">
    <property type="protein sequence ID" value="KRY93393.1"/>
    <property type="molecule type" value="Genomic_DNA"/>
</dbReference>
<protein>
    <submittedName>
        <fullName evidence="1">Uncharacterized protein</fullName>
    </submittedName>
</protein>
<gene>
    <name evidence="1" type="ORF">T4D_299</name>
</gene>
<proteinExistence type="predicted"/>
<accession>A0A0V1G5F9</accession>
<sequence length="85" mass="9146">MLIYSCFKVKNYCDEALTSTLLPFSLDCISFVMGCIVSNKSEIARVNGSGALRDGVFRVIVVPLLSSLKISLVAQSLRLCSLAGV</sequence>
<evidence type="ECO:0000313" key="1">
    <source>
        <dbReference type="EMBL" id="KRY93393.1"/>
    </source>
</evidence>